<feature type="chain" id="PRO_5008539886" evidence="1">
    <location>
        <begin position="19"/>
        <end position="125"/>
    </location>
</feature>
<evidence type="ECO:0000313" key="2">
    <source>
        <dbReference type="EMBL" id="AOA58071.1"/>
    </source>
</evidence>
<gene>
    <name evidence="2" type="ORF">BFG52_06705</name>
</gene>
<evidence type="ECO:0000256" key="1">
    <source>
        <dbReference type="SAM" id="SignalP"/>
    </source>
</evidence>
<dbReference type="AlphaFoldDB" id="A0A1B2LYS0"/>
<name>A0A1B2LYS0_9GAMM</name>
<proteinExistence type="predicted"/>
<dbReference type="STRING" id="1789224.BFG52_06705"/>
<sequence length="125" mass="13008">MKKNLAIVGTFCAITLLAACNTAPKNSLAIQNANNEYEVTGLGKSQVIAKNNAIAAANKTCGQRATPILIHEKSEFNGALKGVVDDKTGQVINAAAGVIGSVLGTGNSLEKDTDYQHSLTFKCQS</sequence>
<feature type="signal peptide" evidence="1">
    <location>
        <begin position="1"/>
        <end position="18"/>
    </location>
</feature>
<dbReference type="RefSeq" id="WP_067553828.1">
    <property type="nucleotide sequence ID" value="NZ_CP016895.1"/>
</dbReference>
<dbReference type="PROSITE" id="PS51257">
    <property type="entry name" value="PROKAR_LIPOPROTEIN"/>
    <property type="match status" value="1"/>
</dbReference>
<reference evidence="2 3" key="1">
    <citation type="submission" date="2016-08" db="EMBL/GenBank/DDBJ databases">
        <authorList>
            <person name="Seilhamer J.J."/>
        </authorList>
    </citation>
    <scope>NUCLEOTIDE SEQUENCE [LARGE SCALE GENOMIC DNA]</scope>
    <source>
        <strain evidence="2 3">BRTC-1</strain>
    </source>
</reference>
<dbReference type="Proteomes" id="UP000093391">
    <property type="component" value="Chromosome"/>
</dbReference>
<dbReference type="OrthoDB" id="6705556at2"/>
<evidence type="ECO:0000313" key="3">
    <source>
        <dbReference type="Proteomes" id="UP000093391"/>
    </source>
</evidence>
<keyword evidence="1" id="KW-0732">Signal</keyword>
<accession>A0A1B2LYS0</accession>
<dbReference type="EMBL" id="CP016895">
    <property type="protein sequence ID" value="AOA58071.1"/>
    <property type="molecule type" value="Genomic_DNA"/>
</dbReference>
<protein>
    <submittedName>
        <fullName evidence="2">Uncharacterized protein</fullName>
    </submittedName>
</protein>
<keyword evidence="3" id="KW-1185">Reference proteome</keyword>
<organism evidence="2 3">
    <name type="scientific">Acinetobacter larvae</name>
    <dbReference type="NCBI Taxonomy" id="1789224"/>
    <lineage>
        <taxon>Bacteria</taxon>
        <taxon>Pseudomonadati</taxon>
        <taxon>Pseudomonadota</taxon>
        <taxon>Gammaproteobacteria</taxon>
        <taxon>Moraxellales</taxon>
        <taxon>Moraxellaceae</taxon>
        <taxon>Acinetobacter</taxon>
    </lineage>
</organism>
<dbReference type="KEGG" id="ala:BFG52_06705"/>